<gene>
    <name evidence="1" type="ORF">SAMN05444170_1273</name>
</gene>
<dbReference type="Proteomes" id="UP000184096">
    <property type="component" value="Chromosome I"/>
</dbReference>
<evidence type="ECO:0000313" key="2">
    <source>
        <dbReference type="Proteomes" id="UP000184096"/>
    </source>
</evidence>
<dbReference type="EMBL" id="LT670849">
    <property type="protein sequence ID" value="SHN68014.1"/>
    <property type="molecule type" value="Genomic_DNA"/>
</dbReference>
<proteinExistence type="predicted"/>
<keyword evidence="2" id="KW-1185">Reference proteome</keyword>
<name>A0A1M7TBB2_9BRAD</name>
<reference evidence="2" key="1">
    <citation type="submission" date="2016-11" db="EMBL/GenBank/DDBJ databases">
        <authorList>
            <person name="Varghese N."/>
            <person name="Submissions S."/>
        </authorList>
    </citation>
    <scope>NUCLEOTIDE SEQUENCE [LARGE SCALE GENOMIC DNA]</scope>
    <source>
        <strain evidence="2">GAS401</strain>
    </source>
</reference>
<accession>A0A1M7TBB2</accession>
<evidence type="ECO:0000313" key="1">
    <source>
        <dbReference type="EMBL" id="SHN68014.1"/>
    </source>
</evidence>
<sequence length="130" mass="14422">MPGVWLARSLVRKSKKHTSKYTTGSPKRSGIPCAMALRLIPRSLRRSGFLVTVTPEKRQLLKSFTPASRRQDHAALSSATGAFVWCAIRGHRLPRPTSVTIAKRPLCPQILARCANGRLDQNRPLLELSP</sequence>
<dbReference type="AlphaFoldDB" id="A0A1M7TBB2"/>
<protein>
    <submittedName>
        <fullName evidence="1">Uncharacterized protein</fullName>
    </submittedName>
</protein>
<organism evidence="1 2">
    <name type="scientific">Bradyrhizobium erythrophlei</name>
    <dbReference type="NCBI Taxonomy" id="1437360"/>
    <lineage>
        <taxon>Bacteria</taxon>
        <taxon>Pseudomonadati</taxon>
        <taxon>Pseudomonadota</taxon>
        <taxon>Alphaproteobacteria</taxon>
        <taxon>Hyphomicrobiales</taxon>
        <taxon>Nitrobacteraceae</taxon>
        <taxon>Bradyrhizobium</taxon>
    </lineage>
</organism>